<dbReference type="PANTHER" id="PTHR10046">
    <property type="entry name" value="ATP DEPENDENT LON PROTEASE FAMILY MEMBER"/>
    <property type="match status" value="1"/>
</dbReference>
<feature type="region of interest" description="Disordered" evidence="2">
    <location>
        <begin position="325"/>
        <end position="347"/>
    </location>
</feature>
<feature type="region of interest" description="Disordered" evidence="2">
    <location>
        <begin position="721"/>
        <end position="746"/>
    </location>
</feature>
<dbReference type="Gene3D" id="3.30.230.10">
    <property type="match status" value="1"/>
</dbReference>
<dbReference type="GO" id="GO:0016020">
    <property type="term" value="C:membrane"/>
    <property type="evidence" value="ECO:0007669"/>
    <property type="project" value="UniProtKB-SubCell"/>
</dbReference>
<feature type="compositionally biased region" description="Polar residues" evidence="2">
    <location>
        <begin position="50"/>
        <end position="67"/>
    </location>
</feature>
<dbReference type="SUPFAM" id="SSF50939">
    <property type="entry name" value="Sialidases"/>
    <property type="match status" value="1"/>
</dbReference>
<comment type="subcellular location">
    <subcellularLocation>
        <location evidence="1">Membrane</location>
        <topology evidence="1">Multi-pass membrane protein</topology>
    </subcellularLocation>
</comment>
<dbReference type="GO" id="GO:0006508">
    <property type="term" value="P:proteolysis"/>
    <property type="evidence" value="ECO:0007669"/>
    <property type="project" value="UniProtKB-KW"/>
</dbReference>
<evidence type="ECO:0000256" key="1">
    <source>
        <dbReference type="ARBA" id="ARBA00004141"/>
    </source>
</evidence>
<dbReference type="GO" id="GO:0004252">
    <property type="term" value="F:serine-type endopeptidase activity"/>
    <property type="evidence" value="ECO:0007669"/>
    <property type="project" value="InterPro"/>
</dbReference>
<dbReference type="GO" id="GO:0004176">
    <property type="term" value="F:ATP-dependent peptidase activity"/>
    <property type="evidence" value="ECO:0007669"/>
    <property type="project" value="InterPro"/>
</dbReference>
<dbReference type="Gene3D" id="2.120.10.10">
    <property type="match status" value="1"/>
</dbReference>
<keyword evidence="4" id="KW-0645">Protease</keyword>
<dbReference type="PROSITE" id="PS51786">
    <property type="entry name" value="LON_PROTEOLYTIC"/>
    <property type="match status" value="1"/>
</dbReference>
<feature type="region of interest" description="Disordered" evidence="2">
    <location>
        <begin position="266"/>
        <end position="286"/>
    </location>
</feature>
<dbReference type="CDD" id="cd15482">
    <property type="entry name" value="Sialidase_non-viral"/>
    <property type="match status" value="2"/>
</dbReference>
<dbReference type="RefSeq" id="WP_148699580.1">
    <property type="nucleotide sequence ID" value="NZ_CP007174.1"/>
</dbReference>
<feature type="compositionally biased region" description="Polar residues" evidence="2">
    <location>
        <begin position="727"/>
        <end position="739"/>
    </location>
</feature>
<protein>
    <submittedName>
        <fullName evidence="4">Archaeal serine protease</fullName>
    </submittedName>
</protein>
<dbReference type="SUPFAM" id="SSF54211">
    <property type="entry name" value="Ribosomal protein S5 domain 2-like"/>
    <property type="match status" value="1"/>
</dbReference>
<proteinExistence type="predicted"/>
<dbReference type="eggNOG" id="arCOG02527">
    <property type="taxonomic scope" value="Archaea"/>
</dbReference>
<dbReference type="AlphaFoldDB" id="A0A075MPD3"/>
<reference evidence="4 5" key="1">
    <citation type="journal article" date="2014" name="PLoS ONE">
        <title>Genome Sequence of Candidatus Nitrososphaera evergladensis from Group I.1b Enriched from Everglades Soil Reveals Novel Genomic Features of the Ammonia-Oxidizing Archaea.</title>
        <authorList>
            <person name="Zhalnina K.V."/>
            <person name="Dias R."/>
            <person name="Leonard M.T."/>
            <person name="Dorr de Quadros P."/>
            <person name="Camargo F.A."/>
            <person name="Drew J.C."/>
            <person name="Farmerie W.G."/>
            <person name="Daroub S.H."/>
            <person name="Triplett E.W."/>
        </authorList>
    </citation>
    <scope>NUCLEOTIDE SEQUENCE [LARGE SCALE GENOMIC DNA]</scope>
    <source>
        <strain evidence="4 5">SR1</strain>
    </source>
</reference>
<dbReference type="InterPro" id="IPR008269">
    <property type="entry name" value="Lon_proteolytic"/>
</dbReference>
<feature type="region of interest" description="Disordered" evidence="2">
    <location>
        <begin position="50"/>
        <end position="90"/>
    </location>
</feature>
<dbReference type="InterPro" id="IPR027065">
    <property type="entry name" value="Lon_Prtase"/>
</dbReference>
<evidence type="ECO:0000313" key="5">
    <source>
        <dbReference type="Proteomes" id="UP000028194"/>
    </source>
</evidence>
<dbReference type="Pfam" id="PF05362">
    <property type="entry name" value="Lon_C"/>
    <property type="match status" value="1"/>
</dbReference>
<dbReference type="Proteomes" id="UP000028194">
    <property type="component" value="Chromosome"/>
</dbReference>
<dbReference type="GO" id="GO:0005524">
    <property type="term" value="F:ATP binding"/>
    <property type="evidence" value="ECO:0007669"/>
    <property type="project" value="InterPro"/>
</dbReference>
<dbReference type="eggNOG" id="arCOG01937">
    <property type="taxonomic scope" value="Archaea"/>
</dbReference>
<name>A0A075MPD3_9ARCH</name>
<feature type="compositionally biased region" description="Low complexity" evidence="2">
    <location>
        <begin position="72"/>
        <end position="90"/>
    </location>
</feature>
<dbReference type="InterPro" id="IPR020568">
    <property type="entry name" value="Ribosomal_Su5_D2-typ_SF"/>
</dbReference>
<accession>A0A075MPD3</accession>
<dbReference type="EMBL" id="CP007174">
    <property type="protein sequence ID" value="AIF82652.1"/>
    <property type="molecule type" value="Genomic_DNA"/>
</dbReference>
<evidence type="ECO:0000256" key="2">
    <source>
        <dbReference type="SAM" id="MobiDB-lite"/>
    </source>
</evidence>
<evidence type="ECO:0000313" key="4">
    <source>
        <dbReference type="EMBL" id="AIF82652.1"/>
    </source>
</evidence>
<feature type="compositionally biased region" description="Polar residues" evidence="2">
    <location>
        <begin position="325"/>
        <end position="339"/>
    </location>
</feature>
<dbReference type="OrthoDB" id="2272at2157"/>
<dbReference type="KEGG" id="nev:NTE_00571"/>
<dbReference type="GO" id="GO:0030163">
    <property type="term" value="P:protein catabolic process"/>
    <property type="evidence" value="ECO:0007669"/>
    <property type="project" value="InterPro"/>
</dbReference>
<dbReference type="PRINTS" id="PR00830">
    <property type="entry name" value="ENDOLAPTASE"/>
</dbReference>
<keyword evidence="4" id="KW-0378">Hydrolase</keyword>
<dbReference type="HOGENOM" id="CLU_321766_0_0_2"/>
<feature type="domain" description="Lon proteolytic" evidence="3">
    <location>
        <begin position="94"/>
        <end position="324"/>
    </location>
</feature>
<dbReference type="GeneID" id="41596438"/>
<evidence type="ECO:0000259" key="3">
    <source>
        <dbReference type="PROSITE" id="PS51786"/>
    </source>
</evidence>
<dbReference type="InterPro" id="IPR036278">
    <property type="entry name" value="Sialidase_sf"/>
</dbReference>
<dbReference type="InterPro" id="IPR014721">
    <property type="entry name" value="Ribsml_uS5_D2-typ_fold_subgr"/>
</dbReference>
<sequence>MAFLIIITSFLAIFQYAFMTPVAASTQSNLTAASPALLAQEREGMFVSADQPSTSHHQTIAQKQQPPGISDGNNTGTSSGNASSSLLLSSPSSQAQSQSIPFLAVISDQATGTVFPGSGQVLKLMIDVREGRGDILVNTNIFSGGMWQNSARTAASVAQSLTQEDLSSKDVVLTIKSTNSTESEEMLRKFGGGVDGPSAGGAMTVLLVSELEGKAVNNYTAMTGTINPDGTIGPVGGIIEKAVAAGRYGAKVMLVPAGQSYYPEVSCQQQHPESSSSSSFDTPAKSNTCRLEEKSLSYVMEKQYGMKVIEVHDVRSALSYFQSDGGNGTTTTVQRSLQQQREEEKGLMPATIVSSNKNNSNDDDSILNLSNDDGFSSFFLTAEDVSSNAMMAASGNNVYAIWVDNSTGSLGSFDIFFARSTNGGDSFDRAVDLSAPIRNNGSIYGNSYSPQIAASGSSVYVTWIENVYAASQDRQDSHILFSKSDDGGRTFQGPFDISGGTSGIPEPESLSLAYPLYSSNPQIIAASGSNGEEGGGAAAAYVVWTVHPLIVPTAGAQQQQQQGRVGEGDIFFTRIGPDGSLLAEPVNLSNNTGESHSPRIGLSGSNVYVAWADDTRGDGEIFFRHISDNGLTLGPVVNISNNYLQDDKPQIATGVDGNNSSVYVIWQHSGRNETGATTGAIGFASSQDNGTTFSKPTSVMTTRIDPAIGPLHHLAITTTATTAGRNLDQQGNSNNNTDGRGNASSSNNSAYIVWSDGTIGNRNIYFSKSNATDNNNPFPYYYWTLSNNTGESILPEIAVSGSGNVYVVWMDDASGAYDIYFREANFTSATSNNDFEVTFSDTINISNTTAGNSVFPQIIAEGDNVYIAWEEHVISNNGSNNNGSAVDNVNSEIYFKKLER</sequence>
<organism evidence="4 5">
    <name type="scientific">Candidatus Nitrososphaera evergladensis SR1</name>
    <dbReference type="NCBI Taxonomy" id="1459636"/>
    <lineage>
        <taxon>Archaea</taxon>
        <taxon>Nitrososphaerota</taxon>
        <taxon>Nitrososphaeria</taxon>
        <taxon>Nitrososphaerales</taxon>
        <taxon>Nitrososphaeraceae</taxon>
        <taxon>Nitrososphaera</taxon>
    </lineage>
</organism>
<keyword evidence="5" id="KW-1185">Reference proteome</keyword>
<gene>
    <name evidence="4" type="ORF">NTE_00571</name>
</gene>